<proteinExistence type="predicted"/>
<reference evidence="2" key="2">
    <citation type="submission" date="2015-02" db="UniProtKB">
        <authorList>
            <consortium name="EnsemblMetazoa"/>
        </authorList>
    </citation>
    <scope>IDENTIFICATION</scope>
</reference>
<dbReference type="SUPFAM" id="SSF50814">
    <property type="entry name" value="Lipocalins"/>
    <property type="match status" value="1"/>
</dbReference>
<name>T1IPG2_STRMM</name>
<dbReference type="AlphaFoldDB" id="T1IPG2"/>
<dbReference type="EMBL" id="JH431261">
    <property type="status" value="NOT_ANNOTATED_CDS"/>
    <property type="molecule type" value="Genomic_DNA"/>
</dbReference>
<dbReference type="EnsemblMetazoa" id="SMAR002914-RA">
    <property type="protein sequence ID" value="SMAR002914-PA"/>
    <property type="gene ID" value="SMAR002914"/>
</dbReference>
<accession>T1IPG2</accession>
<evidence type="ECO:0008006" key="4">
    <source>
        <dbReference type="Google" id="ProtNLM"/>
    </source>
</evidence>
<keyword evidence="3" id="KW-1185">Reference proteome</keyword>
<organism evidence="2 3">
    <name type="scientific">Strigamia maritima</name>
    <name type="common">European centipede</name>
    <name type="synonym">Geophilus maritimus</name>
    <dbReference type="NCBI Taxonomy" id="126957"/>
    <lineage>
        <taxon>Eukaryota</taxon>
        <taxon>Metazoa</taxon>
        <taxon>Ecdysozoa</taxon>
        <taxon>Arthropoda</taxon>
        <taxon>Myriapoda</taxon>
        <taxon>Chilopoda</taxon>
        <taxon>Pleurostigmophora</taxon>
        <taxon>Geophilomorpha</taxon>
        <taxon>Linotaeniidae</taxon>
        <taxon>Strigamia</taxon>
    </lineage>
</organism>
<evidence type="ECO:0000256" key="1">
    <source>
        <dbReference type="SAM" id="SignalP"/>
    </source>
</evidence>
<dbReference type="HOGENOM" id="CLU_2352682_0_0_1"/>
<dbReference type="InterPro" id="IPR012674">
    <property type="entry name" value="Calycin"/>
</dbReference>
<reference evidence="3" key="1">
    <citation type="submission" date="2011-05" db="EMBL/GenBank/DDBJ databases">
        <authorList>
            <person name="Richards S.R."/>
            <person name="Qu J."/>
            <person name="Jiang H."/>
            <person name="Jhangiani S.N."/>
            <person name="Agravi P."/>
            <person name="Goodspeed R."/>
            <person name="Gross S."/>
            <person name="Mandapat C."/>
            <person name="Jackson L."/>
            <person name="Mathew T."/>
            <person name="Pu L."/>
            <person name="Thornton R."/>
            <person name="Saada N."/>
            <person name="Wilczek-Boney K.B."/>
            <person name="Lee S."/>
            <person name="Kovar C."/>
            <person name="Wu Y."/>
            <person name="Scherer S.E."/>
            <person name="Worley K.C."/>
            <person name="Muzny D.M."/>
            <person name="Gibbs R."/>
        </authorList>
    </citation>
    <scope>NUCLEOTIDE SEQUENCE</scope>
    <source>
        <strain evidence="3">Brora</strain>
    </source>
</reference>
<evidence type="ECO:0000313" key="2">
    <source>
        <dbReference type="EnsemblMetazoa" id="SMAR002914-PA"/>
    </source>
</evidence>
<dbReference type="Proteomes" id="UP000014500">
    <property type="component" value="Unassembled WGS sequence"/>
</dbReference>
<dbReference type="Gene3D" id="2.40.128.20">
    <property type="match status" value="1"/>
</dbReference>
<feature type="chain" id="PRO_5004579396" description="Chemokine interleukin-8-like domain-containing protein" evidence="1">
    <location>
        <begin position="21"/>
        <end position="96"/>
    </location>
</feature>
<sequence>MKSIFFLILQGCLIISTCYARIDSIDRSDSLNQEGNCCKCAHVTPVGNFSLKQFSSTWYMIDKSNPRIRANEKCNRPTISAINATYANITGSHQDV</sequence>
<feature type="signal peptide" evidence="1">
    <location>
        <begin position="1"/>
        <end position="20"/>
    </location>
</feature>
<evidence type="ECO:0000313" key="3">
    <source>
        <dbReference type="Proteomes" id="UP000014500"/>
    </source>
</evidence>
<protein>
    <recommendedName>
        <fullName evidence="4">Chemokine interleukin-8-like domain-containing protein</fullName>
    </recommendedName>
</protein>
<keyword evidence="1" id="KW-0732">Signal</keyword>